<evidence type="ECO:0000313" key="2">
    <source>
        <dbReference type="EMBL" id="MCR2045158.1"/>
    </source>
</evidence>
<feature type="transmembrane region" description="Helical" evidence="1">
    <location>
        <begin position="150"/>
        <end position="169"/>
    </location>
</feature>
<keyword evidence="1" id="KW-0472">Membrane</keyword>
<comment type="caution">
    <text evidence="2">The sequence shown here is derived from an EMBL/GenBank/DDBJ whole genome shotgun (WGS) entry which is preliminary data.</text>
</comment>
<dbReference type="Proteomes" id="UP001142078">
    <property type="component" value="Unassembled WGS sequence"/>
</dbReference>
<evidence type="ECO:0000256" key="1">
    <source>
        <dbReference type="SAM" id="Phobius"/>
    </source>
</evidence>
<dbReference type="Pfam" id="PF04143">
    <property type="entry name" value="Sulf_transp"/>
    <property type="match status" value="1"/>
</dbReference>
<sequence>MEVSKGNKRKKKKANQIPVGIGLLIIIIILGYLIKNLGTKHPMSWLLGILLGFTLRNSRFCFTASLRDPVLTGGTSLSKAVIITIALATIGFAAIQYGAYIEGTSIPGNISPSGVHIAIGAFMFGIGMVIAGGCASGTLMRVGEGFMMQWLSLIFFIIGSLWGAKHFGFWENTFMNRGKEVFLPDVLGWFPALILQFGLLLSLYILADRFGNKNN</sequence>
<reference evidence="2" key="1">
    <citation type="submission" date="2022-07" db="EMBL/GenBank/DDBJ databases">
        <title>Enhanced cultured diversity of the mouse gut microbiota enables custom-made synthetic communities.</title>
        <authorList>
            <person name="Afrizal A."/>
        </authorList>
    </citation>
    <scope>NUCLEOTIDE SEQUENCE</scope>
    <source>
        <strain evidence="2">DSM 29482</strain>
    </source>
</reference>
<keyword evidence="1" id="KW-1133">Transmembrane helix</keyword>
<accession>A0A9X2MKF7</accession>
<evidence type="ECO:0000313" key="3">
    <source>
        <dbReference type="Proteomes" id="UP001142078"/>
    </source>
</evidence>
<dbReference type="OrthoDB" id="9794165at2"/>
<feature type="transmembrane region" description="Helical" evidence="1">
    <location>
        <begin position="46"/>
        <end position="65"/>
    </location>
</feature>
<feature type="transmembrane region" description="Helical" evidence="1">
    <location>
        <begin position="189"/>
        <end position="207"/>
    </location>
</feature>
<protein>
    <submittedName>
        <fullName evidence="2">YeeE/YedE family protein</fullName>
    </submittedName>
</protein>
<proteinExistence type="predicted"/>
<feature type="transmembrane region" description="Helical" evidence="1">
    <location>
        <begin position="77"/>
        <end position="97"/>
    </location>
</feature>
<feature type="transmembrane region" description="Helical" evidence="1">
    <location>
        <begin position="117"/>
        <end position="138"/>
    </location>
</feature>
<organism evidence="2 3">
    <name type="scientific">Anaerosalibacter massiliensis</name>
    <dbReference type="NCBI Taxonomy" id="1347392"/>
    <lineage>
        <taxon>Bacteria</taxon>
        <taxon>Bacillati</taxon>
        <taxon>Bacillota</taxon>
        <taxon>Tissierellia</taxon>
        <taxon>Tissierellales</taxon>
        <taxon>Sporanaerobacteraceae</taxon>
        <taxon>Anaerosalibacter</taxon>
    </lineage>
</organism>
<dbReference type="RefSeq" id="WP_042679678.1">
    <property type="nucleotide sequence ID" value="NZ_CABKTM010000014.1"/>
</dbReference>
<keyword evidence="3" id="KW-1185">Reference proteome</keyword>
<dbReference type="EMBL" id="JANJZL010000012">
    <property type="protein sequence ID" value="MCR2045158.1"/>
    <property type="molecule type" value="Genomic_DNA"/>
</dbReference>
<feature type="transmembrane region" description="Helical" evidence="1">
    <location>
        <begin position="17"/>
        <end position="34"/>
    </location>
</feature>
<dbReference type="AlphaFoldDB" id="A0A9X2MKF7"/>
<dbReference type="InterPro" id="IPR007272">
    <property type="entry name" value="Sulf_transp_TsuA/YedE"/>
</dbReference>
<gene>
    <name evidence="2" type="ORF">NSA23_13695</name>
</gene>
<keyword evidence="1" id="KW-0812">Transmembrane</keyword>
<name>A0A9X2MKF7_9FIRM</name>